<organism evidence="4 5">
    <name type="scientific">Roseovarius nanhaiticus</name>
    <dbReference type="NCBI Taxonomy" id="573024"/>
    <lineage>
        <taxon>Bacteria</taxon>
        <taxon>Pseudomonadati</taxon>
        <taxon>Pseudomonadota</taxon>
        <taxon>Alphaproteobacteria</taxon>
        <taxon>Rhodobacterales</taxon>
        <taxon>Roseobacteraceae</taxon>
        <taxon>Roseovarius</taxon>
    </lineage>
</organism>
<feature type="compositionally biased region" description="Basic and acidic residues" evidence="1">
    <location>
        <begin position="102"/>
        <end position="123"/>
    </location>
</feature>
<feature type="compositionally biased region" description="Polar residues" evidence="1">
    <location>
        <begin position="27"/>
        <end position="37"/>
    </location>
</feature>
<dbReference type="EMBL" id="FTNV01000002">
    <property type="protein sequence ID" value="SIS17638.1"/>
    <property type="molecule type" value="Genomic_DNA"/>
</dbReference>
<evidence type="ECO:0000256" key="2">
    <source>
        <dbReference type="SAM" id="Phobius"/>
    </source>
</evidence>
<keyword evidence="5" id="KW-1185">Reference proteome</keyword>
<keyword evidence="2" id="KW-0812">Transmembrane</keyword>
<keyword evidence="2" id="KW-0472">Membrane</keyword>
<name>A0A1N7GYV9_9RHOB</name>
<feature type="transmembrane region" description="Helical" evidence="2">
    <location>
        <begin position="248"/>
        <end position="266"/>
    </location>
</feature>
<dbReference type="InterPro" id="IPR011723">
    <property type="entry name" value="Znf/thioredoxin_put"/>
</dbReference>
<feature type="compositionally biased region" description="Basic and acidic residues" evidence="1">
    <location>
        <begin position="159"/>
        <end position="189"/>
    </location>
</feature>
<accession>A0A1N7GYV9</accession>
<sequence>MRLTCPNCGAQYEVPDEVIPETGRDVQCSNCGDTWFQNHKDHAAEDEGETPDDTGPQDTDWEDVDPPARETPPPAAEDFAPPPPPNDEDDSAEVDAPPPLRRSADTKADAPERPARPERREIDPAVTSVLREEAEREARARAAAQGGLETQPDLNLPDDEARRARESRQRMARMRGLDPDDPPTPKRAAEDEDDGYDIDPKSRRSLFPDIEEINSSLGPEPPAFGTSEDETDAYPEAEPHPRGGFGRGFFVAVLVALVALLVYLFAADLTNALPALRDVLADYVTWVDGLRGWLDGQIAALMLWLDVMIGGAPAADTGG</sequence>
<gene>
    <name evidence="4" type="ORF">SAMN05421666_2238</name>
</gene>
<reference evidence="4 5" key="1">
    <citation type="submission" date="2017-01" db="EMBL/GenBank/DDBJ databases">
        <authorList>
            <person name="Mah S.A."/>
            <person name="Swanson W.J."/>
            <person name="Moy G.W."/>
            <person name="Vacquier V.D."/>
        </authorList>
    </citation>
    <scope>NUCLEOTIDE SEQUENCE [LARGE SCALE GENOMIC DNA]</scope>
    <source>
        <strain evidence="4 5">DSM 29590</strain>
    </source>
</reference>
<dbReference type="STRING" id="573024.SAMN05216208_3081"/>
<dbReference type="OrthoDB" id="7159357at2"/>
<evidence type="ECO:0000259" key="3">
    <source>
        <dbReference type="Pfam" id="PF13717"/>
    </source>
</evidence>
<dbReference type="RefSeq" id="WP_076533991.1">
    <property type="nucleotide sequence ID" value="NZ_FOAC01000003.1"/>
</dbReference>
<feature type="domain" description="Zinc finger/thioredoxin putative" evidence="3">
    <location>
        <begin position="1"/>
        <end position="36"/>
    </location>
</feature>
<feature type="region of interest" description="Disordered" evidence="1">
    <location>
        <begin position="21"/>
        <end position="240"/>
    </location>
</feature>
<dbReference type="NCBIfam" id="TIGR02098">
    <property type="entry name" value="MJ0042_CXXC"/>
    <property type="match status" value="1"/>
</dbReference>
<dbReference type="Proteomes" id="UP000186019">
    <property type="component" value="Unassembled WGS sequence"/>
</dbReference>
<protein>
    <submittedName>
        <fullName evidence="4">MJ0042 family finger-like domain-containing protein</fullName>
    </submittedName>
</protein>
<evidence type="ECO:0000256" key="1">
    <source>
        <dbReference type="SAM" id="MobiDB-lite"/>
    </source>
</evidence>
<proteinExistence type="predicted"/>
<dbReference type="AlphaFoldDB" id="A0A1N7GYV9"/>
<keyword evidence="2" id="KW-1133">Transmembrane helix</keyword>
<dbReference type="Pfam" id="PF13717">
    <property type="entry name" value="Zn_ribbon_4"/>
    <property type="match status" value="1"/>
</dbReference>
<feature type="compositionally biased region" description="Pro residues" evidence="1">
    <location>
        <begin position="69"/>
        <end position="85"/>
    </location>
</feature>
<evidence type="ECO:0000313" key="5">
    <source>
        <dbReference type="Proteomes" id="UP000186019"/>
    </source>
</evidence>
<evidence type="ECO:0000313" key="4">
    <source>
        <dbReference type="EMBL" id="SIS17638.1"/>
    </source>
</evidence>
<feature type="compositionally biased region" description="Basic and acidic residues" evidence="1">
    <location>
        <begin position="130"/>
        <end position="140"/>
    </location>
</feature>